<comment type="caution">
    <text evidence="3">The sequence shown here is derived from an EMBL/GenBank/DDBJ whole genome shotgun (WGS) entry which is preliminary data.</text>
</comment>
<dbReference type="AlphaFoldDB" id="A0A409VZC5"/>
<protein>
    <submittedName>
        <fullName evidence="3">Uncharacterized protein</fullName>
    </submittedName>
</protein>
<evidence type="ECO:0000256" key="1">
    <source>
        <dbReference type="SAM" id="Coils"/>
    </source>
</evidence>
<evidence type="ECO:0000313" key="3">
    <source>
        <dbReference type="EMBL" id="PPQ71617.1"/>
    </source>
</evidence>
<accession>A0A409VZC5</accession>
<dbReference type="EMBL" id="NHYD01003856">
    <property type="protein sequence ID" value="PPQ71617.1"/>
    <property type="molecule type" value="Genomic_DNA"/>
</dbReference>
<evidence type="ECO:0000313" key="4">
    <source>
        <dbReference type="Proteomes" id="UP000283269"/>
    </source>
</evidence>
<proteinExistence type="predicted"/>
<feature type="compositionally biased region" description="Low complexity" evidence="2">
    <location>
        <begin position="35"/>
        <end position="46"/>
    </location>
</feature>
<feature type="non-terminal residue" evidence="3">
    <location>
        <position position="1"/>
    </location>
</feature>
<dbReference type="Proteomes" id="UP000283269">
    <property type="component" value="Unassembled WGS sequence"/>
</dbReference>
<dbReference type="InParanoid" id="A0A409VZC5"/>
<reference evidence="3 4" key="1">
    <citation type="journal article" date="2018" name="Evol. Lett.">
        <title>Horizontal gene cluster transfer increased hallucinogenic mushroom diversity.</title>
        <authorList>
            <person name="Reynolds H.T."/>
            <person name="Vijayakumar V."/>
            <person name="Gluck-Thaler E."/>
            <person name="Korotkin H.B."/>
            <person name="Matheny P.B."/>
            <person name="Slot J.C."/>
        </authorList>
    </citation>
    <scope>NUCLEOTIDE SEQUENCE [LARGE SCALE GENOMIC DNA]</scope>
    <source>
        <strain evidence="3 4">2631</strain>
    </source>
</reference>
<keyword evidence="4" id="KW-1185">Reference proteome</keyword>
<organism evidence="3 4">
    <name type="scientific">Psilocybe cyanescens</name>
    <dbReference type="NCBI Taxonomy" id="93625"/>
    <lineage>
        <taxon>Eukaryota</taxon>
        <taxon>Fungi</taxon>
        <taxon>Dikarya</taxon>
        <taxon>Basidiomycota</taxon>
        <taxon>Agaricomycotina</taxon>
        <taxon>Agaricomycetes</taxon>
        <taxon>Agaricomycetidae</taxon>
        <taxon>Agaricales</taxon>
        <taxon>Agaricineae</taxon>
        <taxon>Strophariaceae</taxon>
        <taxon>Psilocybe</taxon>
    </lineage>
</organism>
<sequence>AEVILIDFEGAGVEPGACNLEKAQKITNKKAKQEASASTSGSTTAAEHALAHLEVERADFEFRIAHAQRQLAVTLEEIERQTQTRNKVKGREL</sequence>
<feature type="region of interest" description="Disordered" evidence="2">
    <location>
        <begin position="27"/>
        <end position="46"/>
    </location>
</feature>
<name>A0A409VZC5_PSICY</name>
<gene>
    <name evidence="3" type="ORF">CVT25_008001</name>
</gene>
<feature type="coiled-coil region" evidence="1">
    <location>
        <begin position="50"/>
        <end position="84"/>
    </location>
</feature>
<evidence type="ECO:0000256" key="2">
    <source>
        <dbReference type="SAM" id="MobiDB-lite"/>
    </source>
</evidence>
<keyword evidence="1" id="KW-0175">Coiled coil</keyword>